<dbReference type="EMBL" id="LS483476">
    <property type="protein sequence ID" value="SQI60503.1"/>
    <property type="molecule type" value="Genomic_DNA"/>
</dbReference>
<protein>
    <submittedName>
        <fullName evidence="1">Uncharacterized protein</fullName>
    </submittedName>
</protein>
<organism evidence="1 2">
    <name type="scientific">Lederbergia lenta</name>
    <name type="common">Bacillus lentus</name>
    <dbReference type="NCBI Taxonomy" id="1467"/>
    <lineage>
        <taxon>Bacteria</taxon>
        <taxon>Bacillati</taxon>
        <taxon>Bacillota</taxon>
        <taxon>Bacilli</taxon>
        <taxon>Bacillales</taxon>
        <taxon>Bacillaceae</taxon>
        <taxon>Lederbergia</taxon>
    </lineage>
</organism>
<reference evidence="1 2" key="1">
    <citation type="submission" date="2018-06" db="EMBL/GenBank/DDBJ databases">
        <authorList>
            <consortium name="Pathogen Informatics"/>
            <person name="Doyle S."/>
        </authorList>
    </citation>
    <scope>NUCLEOTIDE SEQUENCE [LARGE SCALE GENOMIC DNA]</scope>
    <source>
        <strain evidence="1 2">NCTC4824</strain>
    </source>
</reference>
<sequence>MLNYSDLACFFNRDAGIELPRDTPNHFPVLFTDDPMEILTAFGKKFTNKIILNNSGDMTNMILKNTDLLTEDVNIQNNIQNGREHI</sequence>
<dbReference type="AlphaFoldDB" id="A0A2X4WBS8"/>
<gene>
    <name evidence="1" type="ORF">NCTC4824_02755</name>
</gene>
<dbReference type="STRING" id="1348624.GCA_001591545_01803"/>
<evidence type="ECO:0000313" key="2">
    <source>
        <dbReference type="Proteomes" id="UP000249134"/>
    </source>
</evidence>
<proteinExistence type="predicted"/>
<dbReference type="KEGG" id="blen:NCTC4824_02755"/>
<dbReference type="RefSeq" id="WP_066139917.1">
    <property type="nucleotide sequence ID" value="NZ_CBCSGM010000001.1"/>
</dbReference>
<accession>A0A2X4WBS8</accession>
<evidence type="ECO:0000313" key="1">
    <source>
        <dbReference type="EMBL" id="SQI60503.1"/>
    </source>
</evidence>
<keyword evidence="2" id="KW-1185">Reference proteome</keyword>
<name>A0A2X4WBS8_LEDLE</name>
<dbReference type="Proteomes" id="UP000249134">
    <property type="component" value="Chromosome 1"/>
</dbReference>